<evidence type="ECO:0000313" key="2">
    <source>
        <dbReference type="Proteomes" id="UP000294933"/>
    </source>
</evidence>
<proteinExistence type="predicted"/>
<dbReference type="Proteomes" id="UP000294933">
    <property type="component" value="Unassembled WGS sequence"/>
</dbReference>
<reference evidence="1 2" key="1">
    <citation type="submission" date="2018-06" db="EMBL/GenBank/DDBJ databases">
        <title>A transcriptomic atlas of mushroom development highlights an independent origin of complex multicellularity.</title>
        <authorList>
            <consortium name="DOE Joint Genome Institute"/>
            <person name="Krizsan K."/>
            <person name="Almasi E."/>
            <person name="Merenyi Z."/>
            <person name="Sahu N."/>
            <person name="Viragh M."/>
            <person name="Koszo T."/>
            <person name="Mondo S."/>
            <person name="Kiss B."/>
            <person name="Balint B."/>
            <person name="Kues U."/>
            <person name="Barry K."/>
            <person name="Hegedus J.C."/>
            <person name="Henrissat B."/>
            <person name="Johnson J."/>
            <person name="Lipzen A."/>
            <person name="Ohm R."/>
            <person name="Nagy I."/>
            <person name="Pangilinan J."/>
            <person name="Yan J."/>
            <person name="Xiong Y."/>
            <person name="Grigoriev I.V."/>
            <person name="Hibbett D.S."/>
            <person name="Nagy L.G."/>
        </authorList>
    </citation>
    <scope>NUCLEOTIDE SEQUENCE [LARGE SCALE GENOMIC DNA]</scope>
    <source>
        <strain evidence="1 2">SZMC22713</strain>
    </source>
</reference>
<accession>A0A4Y7PVY7</accession>
<dbReference type="EMBL" id="ML170198">
    <property type="protein sequence ID" value="TDL19295.1"/>
    <property type="molecule type" value="Genomic_DNA"/>
</dbReference>
<protein>
    <submittedName>
        <fullName evidence="1">Uncharacterized protein</fullName>
    </submittedName>
</protein>
<keyword evidence="2" id="KW-1185">Reference proteome</keyword>
<name>A0A4Y7PVY7_9AGAM</name>
<evidence type="ECO:0000313" key="1">
    <source>
        <dbReference type="EMBL" id="TDL19295.1"/>
    </source>
</evidence>
<dbReference type="AlphaFoldDB" id="A0A4Y7PVY7"/>
<gene>
    <name evidence="1" type="ORF">BD410DRAFT_792327</name>
</gene>
<sequence length="52" mass="5900">MHSRISPCLKYVDGHLLAFVIIFAKSNVSAMSYEEQLVTWTIRRKSEVGSTV</sequence>
<dbReference type="VEuPathDB" id="FungiDB:BD410DRAFT_792327"/>
<organism evidence="1 2">
    <name type="scientific">Rickenella mellea</name>
    <dbReference type="NCBI Taxonomy" id="50990"/>
    <lineage>
        <taxon>Eukaryota</taxon>
        <taxon>Fungi</taxon>
        <taxon>Dikarya</taxon>
        <taxon>Basidiomycota</taxon>
        <taxon>Agaricomycotina</taxon>
        <taxon>Agaricomycetes</taxon>
        <taxon>Hymenochaetales</taxon>
        <taxon>Rickenellaceae</taxon>
        <taxon>Rickenella</taxon>
    </lineage>
</organism>